<feature type="compositionally biased region" description="Basic and acidic residues" evidence="1">
    <location>
        <begin position="73"/>
        <end position="82"/>
    </location>
</feature>
<accession>A0A6J4RLP2</accession>
<feature type="non-terminal residue" evidence="2">
    <location>
        <position position="82"/>
    </location>
</feature>
<dbReference type="AlphaFoldDB" id="A0A6J4RLP2"/>
<evidence type="ECO:0000313" key="2">
    <source>
        <dbReference type="EMBL" id="CAA9469455.1"/>
    </source>
</evidence>
<feature type="non-terminal residue" evidence="2">
    <location>
        <position position="1"/>
    </location>
</feature>
<proteinExistence type="predicted"/>
<reference evidence="2" key="1">
    <citation type="submission" date="2020-02" db="EMBL/GenBank/DDBJ databases">
        <authorList>
            <person name="Meier V. D."/>
        </authorList>
    </citation>
    <scope>NUCLEOTIDE SEQUENCE</scope>
    <source>
        <strain evidence="2">AVDCRST_MAG12</strain>
    </source>
</reference>
<protein>
    <submittedName>
        <fullName evidence="2">Uncharacterized protein</fullName>
    </submittedName>
</protein>
<feature type="region of interest" description="Disordered" evidence="1">
    <location>
        <begin position="1"/>
        <end position="82"/>
    </location>
</feature>
<feature type="compositionally biased region" description="Basic residues" evidence="1">
    <location>
        <begin position="55"/>
        <end position="65"/>
    </location>
</feature>
<dbReference type="EMBL" id="CADCVK010000110">
    <property type="protein sequence ID" value="CAA9469455.1"/>
    <property type="molecule type" value="Genomic_DNA"/>
</dbReference>
<sequence length="82" mass="8958">GDRAIPIQQLGDNAGRPPDQFLPGGGGARDLRALRQGKVPQHPGRERPELGDQPRRRRARPKRAARGAGVPGCRERQRQGPL</sequence>
<organism evidence="2">
    <name type="scientific">uncultured Rubrobacteraceae bacterium</name>
    <dbReference type="NCBI Taxonomy" id="349277"/>
    <lineage>
        <taxon>Bacteria</taxon>
        <taxon>Bacillati</taxon>
        <taxon>Actinomycetota</taxon>
        <taxon>Rubrobacteria</taxon>
        <taxon>Rubrobacterales</taxon>
        <taxon>Rubrobacteraceae</taxon>
        <taxon>environmental samples</taxon>
    </lineage>
</organism>
<name>A0A6J4RLP2_9ACTN</name>
<feature type="compositionally biased region" description="Basic and acidic residues" evidence="1">
    <location>
        <begin position="43"/>
        <end position="54"/>
    </location>
</feature>
<evidence type="ECO:0000256" key="1">
    <source>
        <dbReference type="SAM" id="MobiDB-lite"/>
    </source>
</evidence>
<gene>
    <name evidence="2" type="ORF">AVDCRST_MAG12-649</name>
</gene>